<dbReference type="InterPro" id="IPR000780">
    <property type="entry name" value="CheR_MeTrfase"/>
</dbReference>
<dbReference type="PANTHER" id="PTHR24422:SF21">
    <property type="entry name" value="CHEMOTAXIS PROTEIN METHYLTRANSFERASE 1"/>
    <property type="match status" value="1"/>
</dbReference>
<dbReference type="PRINTS" id="PR00996">
    <property type="entry name" value="CHERMTFRASE"/>
</dbReference>
<dbReference type="SUPFAM" id="SSF53335">
    <property type="entry name" value="S-adenosyl-L-methionine-dependent methyltransferases"/>
    <property type="match status" value="1"/>
</dbReference>
<dbReference type="SMART" id="SM00138">
    <property type="entry name" value="MeTrc"/>
    <property type="match status" value="1"/>
</dbReference>
<dbReference type="Gene3D" id="3.40.50.150">
    <property type="entry name" value="Vaccinia Virus protein VP39"/>
    <property type="match status" value="1"/>
</dbReference>
<feature type="domain" description="CheR-type methyltransferase" evidence="1">
    <location>
        <begin position="19"/>
        <end position="274"/>
    </location>
</feature>
<name>A0ABY4X8A1_9SPHN</name>
<dbReference type="InterPro" id="IPR022642">
    <property type="entry name" value="CheR_C"/>
</dbReference>
<evidence type="ECO:0000313" key="3">
    <source>
        <dbReference type="Proteomes" id="UP001056937"/>
    </source>
</evidence>
<proteinExistence type="predicted"/>
<evidence type="ECO:0000313" key="2">
    <source>
        <dbReference type="EMBL" id="USI73099.1"/>
    </source>
</evidence>
<gene>
    <name evidence="2" type="ORF">LHA26_01055</name>
</gene>
<dbReference type="InterPro" id="IPR029063">
    <property type="entry name" value="SAM-dependent_MTases_sf"/>
</dbReference>
<dbReference type="CDD" id="cd02440">
    <property type="entry name" value="AdoMet_MTases"/>
    <property type="match status" value="1"/>
</dbReference>
<accession>A0ABY4X8A1</accession>
<keyword evidence="3" id="KW-1185">Reference proteome</keyword>
<sequence>MSAGCEEVGEGALRILAGLVEARTGQQFAADRRWRLDSALRPLLARFDAPTLDSLIGRVISGREAALADAVVEALLNHETFFYRDMASFKQLEEQGLARLREARAERRTLRIWSAGCSTGQEPYSLAMMFADRAAHWAGWQIEILATDLSPEVIVRARAGLYSQMEVQRGLPIRQMMRRFDARPGDSWQANEALRRAVTFRVHNVLEPPPAGPFDIILCRNVLLYFSADVRRLVFDRLASAIAPDGVLMLGAGETTLGQTARFVSDEGCRGLFRPGCAEPDSHDPPTLWMSRA</sequence>
<dbReference type="Proteomes" id="UP001056937">
    <property type="component" value="Chromosome 1"/>
</dbReference>
<reference evidence="2" key="1">
    <citation type="journal article" date="2022" name="Toxins">
        <title>Genomic Analysis of Sphingopyxis sp. USTB-05 for Biodegrading Cyanobacterial Hepatotoxins.</title>
        <authorList>
            <person name="Liu C."/>
            <person name="Xu Q."/>
            <person name="Zhao Z."/>
            <person name="Zhang H."/>
            <person name="Liu X."/>
            <person name="Yin C."/>
            <person name="Liu Y."/>
            <person name="Yan H."/>
        </authorList>
    </citation>
    <scope>NUCLEOTIDE SEQUENCE</scope>
    <source>
        <strain evidence="2">NBD5</strain>
    </source>
</reference>
<protein>
    <submittedName>
        <fullName evidence="2">Protein-glutamate O-methyltransferase CheR</fullName>
    </submittedName>
</protein>
<dbReference type="Pfam" id="PF01739">
    <property type="entry name" value="CheR"/>
    <property type="match status" value="1"/>
</dbReference>
<organism evidence="2 3">
    <name type="scientific">Sphingomonas morindae</name>
    <dbReference type="NCBI Taxonomy" id="1541170"/>
    <lineage>
        <taxon>Bacteria</taxon>
        <taxon>Pseudomonadati</taxon>
        <taxon>Pseudomonadota</taxon>
        <taxon>Alphaproteobacteria</taxon>
        <taxon>Sphingomonadales</taxon>
        <taxon>Sphingomonadaceae</taxon>
        <taxon>Sphingomonas</taxon>
    </lineage>
</organism>
<evidence type="ECO:0000259" key="1">
    <source>
        <dbReference type="PROSITE" id="PS50123"/>
    </source>
</evidence>
<dbReference type="PANTHER" id="PTHR24422">
    <property type="entry name" value="CHEMOTAXIS PROTEIN METHYLTRANSFERASE"/>
    <property type="match status" value="1"/>
</dbReference>
<dbReference type="RefSeq" id="WP_252166911.1">
    <property type="nucleotide sequence ID" value="NZ_CP084930.1"/>
</dbReference>
<dbReference type="PROSITE" id="PS50123">
    <property type="entry name" value="CHER"/>
    <property type="match status" value="1"/>
</dbReference>
<dbReference type="EMBL" id="CP084930">
    <property type="protein sequence ID" value="USI73099.1"/>
    <property type="molecule type" value="Genomic_DNA"/>
</dbReference>
<dbReference type="InterPro" id="IPR050903">
    <property type="entry name" value="Bact_Chemotaxis_MeTrfase"/>
</dbReference>